<feature type="transmembrane region" description="Helical" evidence="1">
    <location>
        <begin position="40"/>
        <end position="57"/>
    </location>
</feature>
<organism evidence="2">
    <name type="scientific">Aspergillus flavus</name>
    <dbReference type="NCBI Taxonomy" id="5059"/>
    <lineage>
        <taxon>Eukaryota</taxon>
        <taxon>Fungi</taxon>
        <taxon>Dikarya</taxon>
        <taxon>Ascomycota</taxon>
        <taxon>Pezizomycotina</taxon>
        <taxon>Eurotiomycetes</taxon>
        <taxon>Eurotiomycetidae</taxon>
        <taxon>Eurotiales</taxon>
        <taxon>Aspergillaceae</taxon>
        <taxon>Aspergillus</taxon>
        <taxon>Aspergillus subgen. Circumdati</taxon>
    </lineage>
</organism>
<keyword evidence="1" id="KW-1133">Transmembrane helix</keyword>
<name>A0A5N6HFW0_ASPFL</name>
<dbReference type="AlphaFoldDB" id="A0A5N6HFW0"/>
<evidence type="ECO:0000256" key="1">
    <source>
        <dbReference type="SAM" id="Phobius"/>
    </source>
</evidence>
<dbReference type="Proteomes" id="UP000325434">
    <property type="component" value="Unassembled WGS sequence"/>
</dbReference>
<sequence>MMDLCVPLSSCLLHLWRRVRIWKRKNLFLNQSLESSNEKFVLFCFWAFFFLFYFFFSRHNTSDDEARFHSQTCSEYNPCGSSNRTNCCLTKFPSIPHVVHS</sequence>
<gene>
    <name evidence="2" type="ORF">BDV35DRAFT_316651</name>
</gene>
<dbReference type="EMBL" id="ML734559">
    <property type="protein sequence ID" value="KAB8251503.1"/>
    <property type="molecule type" value="Genomic_DNA"/>
</dbReference>
<evidence type="ECO:0000313" key="2">
    <source>
        <dbReference type="EMBL" id="KAB8251503.1"/>
    </source>
</evidence>
<protein>
    <submittedName>
        <fullName evidence="2">Uncharacterized protein</fullName>
    </submittedName>
</protein>
<keyword evidence="1" id="KW-0472">Membrane</keyword>
<reference evidence="2" key="1">
    <citation type="submission" date="2019-04" db="EMBL/GenBank/DDBJ databases">
        <title>Friends and foes A comparative genomics study of 23 Aspergillus species from section Flavi.</title>
        <authorList>
            <consortium name="DOE Joint Genome Institute"/>
            <person name="Kjaerbolling I."/>
            <person name="Vesth T."/>
            <person name="Frisvad J.C."/>
            <person name="Nybo J.L."/>
            <person name="Theobald S."/>
            <person name="Kildgaard S."/>
            <person name="Isbrandt T."/>
            <person name="Kuo A."/>
            <person name="Sato A."/>
            <person name="Lyhne E.K."/>
            <person name="Kogle M.E."/>
            <person name="Wiebenga A."/>
            <person name="Kun R.S."/>
            <person name="Lubbers R.J."/>
            <person name="Makela M.R."/>
            <person name="Barry K."/>
            <person name="Chovatia M."/>
            <person name="Clum A."/>
            <person name="Daum C."/>
            <person name="Haridas S."/>
            <person name="He G."/>
            <person name="LaButti K."/>
            <person name="Lipzen A."/>
            <person name="Mondo S."/>
            <person name="Riley R."/>
            <person name="Salamov A."/>
            <person name="Simmons B.A."/>
            <person name="Magnuson J.K."/>
            <person name="Henrissat B."/>
            <person name="Mortensen U.H."/>
            <person name="Larsen T.O."/>
            <person name="Devries R.P."/>
            <person name="Grigoriev I.V."/>
            <person name="Machida M."/>
            <person name="Baker S.E."/>
            <person name="Andersen M.R."/>
        </authorList>
    </citation>
    <scope>NUCLEOTIDE SEQUENCE [LARGE SCALE GENOMIC DNA]</scope>
    <source>
        <strain evidence="2">CBS 121.62</strain>
    </source>
</reference>
<accession>A0A5N6HFW0</accession>
<proteinExistence type="predicted"/>
<keyword evidence="1" id="KW-0812">Transmembrane</keyword>